<dbReference type="KEGG" id="hhg:XM38_024620"/>
<evidence type="ECO:0000313" key="2">
    <source>
        <dbReference type="Proteomes" id="UP000191901"/>
    </source>
</evidence>
<name>A0A1Z3HMH0_9CYAN</name>
<dbReference type="Proteomes" id="UP000191901">
    <property type="component" value="Chromosome"/>
</dbReference>
<dbReference type="EMBL" id="CP021983">
    <property type="protein sequence ID" value="ASC71510.1"/>
    <property type="molecule type" value="Genomic_DNA"/>
</dbReference>
<accession>A0A1Z3HMH0</accession>
<reference evidence="1 2" key="1">
    <citation type="journal article" date="2016" name="Biochim. Biophys. Acta">
        <title>Characterization of red-shifted phycobilisomes isolated from the chlorophyll f-containing cyanobacterium Halomicronema hongdechloris.</title>
        <authorList>
            <person name="Li Y."/>
            <person name="Lin Y."/>
            <person name="Garvey C.J."/>
            <person name="Birch D."/>
            <person name="Corkery R.W."/>
            <person name="Loughlin P.C."/>
            <person name="Scheer H."/>
            <person name="Willows R.D."/>
            <person name="Chen M."/>
        </authorList>
    </citation>
    <scope>NUCLEOTIDE SEQUENCE [LARGE SCALE GENOMIC DNA]</scope>
    <source>
        <strain evidence="1 2">C2206</strain>
    </source>
</reference>
<protein>
    <submittedName>
        <fullName evidence="1">Uncharacterized protein</fullName>
    </submittedName>
</protein>
<evidence type="ECO:0000313" key="1">
    <source>
        <dbReference type="EMBL" id="ASC71510.1"/>
    </source>
</evidence>
<dbReference type="SUPFAM" id="SSF46689">
    <property type="entry name" value="Homeodomain-like"/>
    <property type="match status" value="1"/>
</dbReference>
<organism evidence="1 2">
    <name type="scientific">Halomicronema hongdechloris C2206</name>
    <dbReference type="NCBI Taxonomy" id="1641165"/>
    <lineage>
        <taxon>Bacteria</taxon>
        <taxon>Bacillati</taxon>
        <taxon>Cyanobacteriota</taxon>
        <taxon>Cyanophyceae</taxon>
        <taxon>Nodosilineales</taxon>
        <taxon>Nodosilineaceae</taxon>
        <taxon>Halomicronema</taxon>
    </lineage>
</organism>
<keyword evidence="2" id="KW-1185">Reference proteome</keyword>
<dbReference type="InterPro" id="IPR009057">
    <property type="entry name" value="Homeodomain-like_sf"/>
</dbReference>
<proteinExistence type="predicted"/>
<gene>
    <name evidence="1" type="ORF">XM38_024620</name>
</gene>
<dbReference type="AlphaFoldDB" id="A0A1Z3HMH0"/>
<dbReference type="RefSeq" id="WP_088429931.1">
    <property type="nucleotide sequence ID" value="NZ_CP021983.2"/>
</dbReference>
<sequence length="47" mass="5359">MALRLNADGWNVPAIAKHLGPHDQTIRTTLKRWQHQGLAGLWDAPRF</sequence>
<dbReference type="Pfam" id="PF13384">
    <property type="entry name" value="HTH_23"/>
    <property type="match status" value="1"/>
</dbReference>